<dbReference type="AlphaFoldDB" id="A0A8C8LVU8"/>
<reference evidence="1" key="2">
    <citation type="submission" date="2025-09" db="UniProtKB">
        <authorList>
            <consortium name="Ensembl"/>
        </authorList>
    </citation>
    <scope>IDENTIFICATION</scope>
</reference>
<organism evidence="1 2">
    <name type="scientific">Oncorhynchus tshawytscha</name>
    <name type="common">Chinook salmon</name>
    <name type="synonym">Salmo tshawytscha</name>
    <dbReference type="NCBI Taxonomy" id="74940"/>
    <lineage>
        <taxon>Eukaryota</taxon>
        <taxon>Metazoa</taxon>
        <taxon>Chordata</taxon>
        <taxon>Craniata</taxon>
        <taxon>Vertebrata</taxon>
        <taxon>Euteleostomi</taxon>
        <taxon>Actinopterygii</taxon>
        <taxon>Neopterygii</taxon>
        <taxon>Teleostei</taxon>
        <taxon>Protacanthopterygii</taxon>
        <taxon>Salmoniformes</taxon>
        <taxon>Salmonidae</taxon>
        <taxon>Salmoninae</taxon>
        <taxon>Oncorhynchus</taxon>
    </lineage>
</organism>
<evidence type="ECO:0000313" key="1">
    <source>
        <dbReference type="Ensembl" id="ENSOTSP00005045466.1"/>
    </source>
</evidence>
<name>A0A8C8LVU8_ONCTS</name>
<sequence length="66" mass="7268">FVLFLFQKGHSTTFSDQAYICFKKKRAAADQKPTANAALVHTCSVCRVSMLNVLQSNGSSNMDLLN</sequence>
<proteinExistence type="predicted"/>
<protein>
    <submittedName>
        <fullName evidence="1">Uncharacterized protein</fullName>
    </submittedName>
</protein>
<accession>A0A8C8LVU8</accession>
<evidence type="ECO:0000313" key="2">
    <source>
        <dbReference type="Proteomes" id="UP000694402"/>
    </source>
</evidence>
<keyword evidence="2" id="KW-1185">Reference proteome</keyword>
<reference evidence="1" key="1">
    <citation type="submission" date="2025-08" db="UniProtKB">
        <authorList>
            <consortium name="Ensembl"/>
        </authorList>
    </citation>
    <scope>IDENTIFICATION</scope>
</reference>
<dbReference type="Proteomes" id="UP000694402">
    <property type="component" value="Unassembled WGS sequence"/>
</dbReference>
<dbReference type="Ensembl" id="ENSOTST00005049438.2">
    <property type="protein sequence ID" value="ENSOTSP00005045466.1"/>
    <property type="gene ID" value="ENSOTSG00005022066.2"/>
</dbReference>